<dbReference type="HOGENOM" id="CLU_2590056_0_0_1"/>
<proteinExistence type="predicted"/>
<dbReference type="RefSeq" id="XP_009546051.1">
    <property type="nucleotide sequence ID" value="XM_009547756.1"/>
</dbReference>
<dbReference type="Proteomes" id="UP000030671">
    <property type="component" value="Unassembled WGS sequence"/>
</dbReference>
<protein>
    <submittedName>
        <fullName evidence="1">Uncharacterized protein</fullName>
    </submittedName>
</protein>
<evidence type="ECO:0000313" key="1">
    <source>
        <dbReference type="EMBL" id="ETW81401.1"/>
    </source>
</evidence>
<dbReference type="InParanoid" id="W4K8L6"/>
<accession>W4K8L6</accession>
<sequence>MKCHGLVKMALGRDFSFTEPWKRQLASDAVISFQSFLGHKIPTAATTTLFSQPTFAGTSSKYLSTSRWGPWWGPWFVFRY</sequence>
<dbReference type="KEGG" id="hir:HETIRDRAFT_434032"/>
<name>W4K8L6_HETIT</name>
<evidence type="ECO:0000313" key="2">
    <source>
        <dbReference type="Proteomes" id="UP000030671"/>
    </source>
</evidence>
<dbReference type="AlphaFoldDB" id="W4K8L6"/>
<organism evidence="1 2">
    <name type="scientific">Heterobasidion irregulare (strain TC 32-1)</name>
    <dbReference type="NCBI Taxonomy" id="747525"/>
    <lineage>
        <taxon>Eukaryota</taxon>
        <taxon>Fungi</taxon>
        <taxon>Dikarya</taxon>
        <taxon>Basidiomycota</taxon>
        <taxon>Agaricomycotina</taxon>
        <taxon>Agaricomycetes</taxon>
        <taxon>Russulales</taxon>
        <taxon>Bondarzewiaceae</taxon>
        <taxon>Heterobasidion</taxon>
        <taxon>Heterobasidion annosum species complex</taxon>
    </lineage>
</organism>
<dbReference type="GeneID" id="20674718"/>
<gene>
    <name evidence="1" type="ORF">HETIRDRAFT_434032</name>
</gene>
<keyword evidence="2" id="KW-1185">Reference proteome</keyword>
<dbReference type="EMBL" id="KI925458">
    <property type="protein sequence ID" value="ETW81401.1"/>
    <property type="molecule type" value="Genomic_DNA"/>
</dbReference>
<reference evidence="1 2" key="1">
    <citation type="journal article" date="2012" name="New Phytol.">
        <title>Insight into trade-off between wood decay and parasitism from the genome of a fungal forest pathogen.</title>
        <authorList>
            <person name="Olson A."/>
            <person name="Aerts A."/>
            <person name="Asiegbu F."/>
            <person name="Belbahri L."/>
            <person name="Bouzid O."/>
            <person name="Broberg A."/>
            <person name="Canback B."/>
            <person name="Coutinho P.M."/>
            <person name="Cullen D."/>
            <person name="Dalman K."/>
            <person name="Deflorio G."/>
            <person name="van Diepen L.T."/>
            <person name="Dunand C."/>
            <person name="Duplessis S."/>
            <person name="Durling M."/>
            <person name="Gonthier P."/>
            <person name="Grimwood J."/>
            <person name="Fossdal C.G."/>
            <person name="Hansson D."/>
            <person name="Henrissat B."/>
            <person name="Hietala A."/>
            <person name="Himmelstrand K."/>
            <person name="Hoffmeister D."/>
            <person name="Hogberg N."/>
            <person name="James T.Y."/>
            <person name="Karlsson M."/>
            <person name="Kohler A."/>
            <person name="Kues U."/>
            <person name="Lee Y.H."/>
            <person name="Lin Y.C."/>
            <person name="Lind M."/>
            <person name="Lindquist E."/>
            <person name="Lombard V."/>
            <person name="Lucas S."/>
            <person name="Lunden K."/>
            <person name="Morin E."/>
            <person name="Murat C."/>
            <person name="Park J."/>
            <person name="Raffaello T."/>
            <person name="Rouze P."/>
            <person name="Salamov A."/>
            <person name="Schmutz J."/>
            <person name="Solheim H."/>
            <person name="Stahlberg J."/>
            <person name="Velez H."/>
            <person name="de Vries R.P."/>
            <person name="Wiebenga A."/>
            <person name="Woodward S."/>
            <person name="Yakovlev I."/>
            <person name="Garbelotto M."/>
            <person name="Martin F."/>
            <person name="Grigoriev I.V."/>
            <person name="Stenlid J."/>
        </authorList>
    </citation>
    <scope>NUCLEOTIDE SEQUENCE [LARGE SCALE GENOMIC DNA]</scope>
    <source>
        <strain evidence="1 2">TC 32-1</strain>
    </source>
</reference>